<feature type="compositionally biased region" description="Polar residues" evidence="1">
    <location>
        <begin position="386"/>
        <end position="402"/>
    </location>
</feature>
<dbReference type="AlphaFoldDB" id="A0AAD5YIG9"/>
<dbReference type="Proteomes" id="UP001212997">
    <property type="component" value="Unassembled WGS sequence"/>
</dbReference>
<feature type="compositionally biased region" description="Basic and acidic residues" evidence="1">
    <location>
        <begin position="458"/>
        <end position="476"/>
    </location>
</feature>
<protein>
    <recommendedName>
        <fullName evidence="5">Glycoside hydrolase family 76 protein</fullName>
    </recommendedName>
</protein>
<feature type="region of interest" description="Disordered" evidence="1">
    <location>
        <begin position="431"/>
        <end position="484"/>
    </location>
</feature>
<dbReference type="Pfam" id="PF03663">
    <property type="entry name" value="Glyco_hydro_76"/>
    <property type="match status" value="1"/>
</dbReference>
<keyword evidence="2" id="KW-0472">Membrane</keyword>
<dbReference type="InterPro" id="IPR008928">
    <property type="entry name" value="6-hairpin_glycosidase_sf"/>
</dbReference>
<dbReference type="SUPFAM" id="SSF48208">
    <property type="entry name" value="Six-hairpin glycosidases"/>
    <property type="match status" value="1"/>
</dbReference>
<dbReference type="InterPro" id="IPR053169">
    <property type="entry name" value="MUG_Protein"/>
</dbReference>
<keyword evidence="4" id="KW-1185">Reference proteome</keyword>
<dbReference type="Gene3D" id="1.50.10.20">
    <property type="match status" value="1"/>
</dbReference>
<dbReference type="GO" id="GO:0005975">
    <property type="term" value="P:carbohydrate metabolic process"/>
    <property type="evidence" value="ECO:0007669"/>
    <property type="project" value="InterPro"/>
</dbReference>
<feature type="compositionally biased region" description="Polar residues" evidence="1">
    <location>
        <begin position="435"/>
        <end position="457"/>
    </location>
</feature>
<reference evidence="3" key="1">
    <citation type="submission" date="2022-07" db="EMBL/GenBank/DDBJ databases">
        <title>Genome Sequence of Physisporinus lineatus.</title>
        <authorList>
            <person name="Buettner E."/>
        </authorList>
    </citation>
    <scope>NUCLEOTIDE SEQUENCE</scope>
    <source>
        <strain evidence="3">VT162</strain>
    </source>
</reference>
<keyword evidence="2" id="KW-0812">Transmembrane</keyword>
<sequence length="517" mass="56625">MATTFLKSVGNAFPDYYSGDSSANDSTLIRFGVQQCHYSRRCILGNPFVRRIDDEIDAVSKQASEKSDTGVNGETVASFMALTAYLFEITQNLTYYDTAVLTAAFVKTQLYDGTVVNDGIILEHCDPDRLSLTYNSGYFIEGLAVYSNVTQSPDWNTFLLNLIATTIKFQGWTGFNGIITETSNDPATNAIRHTVKAIFVRGLYAAWSRGDPTSDVAKFIRAYITVQFISQYNALMDLARQPGTSQFSPQWLGPPPDRLLPWGQVAAMDVLNAALGFALRPDPTPSNMSVHNSAISDKIFSLIPFSTTVVNVLSSTPRFSLTTESDGETQTVRVPATSSPSDEQGHKPRNLPLIAGLITLASFFVGIPILVYYLHRRRQIRRSRTLGVSSSEHQSCGNTNATPGLDPYIVKNREPMPLSEKRASHRATMNLEKSAPSSSGIAPSMDNTSGTASQSSNARDDRTRTPENETQREGRNNDGPSMIPTLIDRLNRAIALLPVEGASTDAETEEPPEYTAM</sequence>
<feature type="transmembrane region" description="Helical" evidence="2">
    <location>
        <begin position="351"/>
        <end position="374"/>
    </location>
</feature>
<comment type="caution">
    <text evidence="3">The sequence shown here is derived from an EMBL/GenBank/DDBJ whole genome shotgun (WGS) entry which is preliminary data.</text>
</comment>
<dbReference type="InterPro" id="IPR005198">
    <property type="entry name" value="Glyco_hydro_76"/>
</dbReference>
<evidence type="ECO:0000256" key="2">
    <source>
        <dbReference type="SAM" id="Phobius"/>
    </source>
</evidence>
<feature type="region of interest" description="Disordered" evidence="1">
    <location>
        <begin position="319"/>
        <end position="348"/>
    </location>
</feature>
<name>A0AAD5YIG9_9APHY</name>
<dbReference type="EMBL" id="JANAWD010000211">
    <property type="protein sequence ID" value="KAJ3483873.1"/>
    <property type="molecule type" value="Genomic_DNA"/>
</dbReference>
<evidence type="ECO:0000256" key="1">
    <source>
        <dbReference type="SAM" id="MobiDB-lite"/>
    </source>
</evidence>
<accession>A0AAD5YIG9</accession>
<dbReference type="PANTHER" id="PTHR47791">
    <property type="entry name" value="MEIOTICALLY UP-REGULATED GENE 191 PROTEIN"/>
    <property type="match status" value="1"/>
</dbReference>
<proteinExistence type="predicted"/>
<organism evidence="3 4">
    <name type="scientific">Meripilus lineatus</name>
    <dbReference type="NCBI Taxonomy" id="2056292"/>
    <lineage>
        <taxon>Eukaryota</taxon>
        <taxon>Fungi</taxon>
        <taxon>Dikarya</taxon>
        <taxon>Basidiomycota</taxon>
        <taxon>Agaricomycotina</taxon>
        <taxon>Agaricomycetes</taxon>
        <taxon>Polyporales</taxon>
        <taxon>Meripilaceae</taxon>
        <taxon>Meripilus</taxon>
    </lineage>
</organism>
<feature type="region of interest" description="Disordered" evidence="1">
    <location>
        <begin position="384"/>
        <end position="411"/>
    </location>
</feature>
<evidence type="ECO:0000313" key="4">
    <source>
        <dbReference type="Proteomes" id="UP001212997"/>
    </source>
</evidence>
<gene>
    <name evidence="3" type="ORF">NLI96_g6017</name>
</gene>
<keyword evidence="2" id="KW-1133">Transmembrane helix</keyword>
<evidence type="ECO:0000313" key="3">
    <source>
        <dbReference type="EMBL" id="KAJ3483873.1"/>
    </source>
</evidence>
<feature type="compositionally biased region" description="Polar residues" evidence="1">
    <location>
        <begin position="319"/>
        <end position="342"/>
    </location>
</feature>
<evidence type="ECO:0008006" key="5">
    <source>
        <dbReference type="Google" id="ProtNLM"/>
    </source>
</evidence>
<dbReference type="PANTHER" id="PTHR47791:SF3">
    <property type="entry name" value="MEIOTICALLY UP-REGULATED GENE 191 PROTEIN"/>
    <property type="match status" value="1"/>
</dbReference>